<gene>
    <name evidence="1" type="ORF">ACOLOM_LOCUS3550</name>
</gene>
<dbReference type="Proteomes" id="UP000789525">
    <property type="component" value="Unassembled WGS sequence"/>
</dbReference>
<reference evidence="1" key="1">
    <citation type="submission" date="2021-06" db="EMBL/GenBank/DDBJ databases">
        <authorList>
            <person name="Kallberg Y."/>
            <person name="Tangrot J."/>
            <person name="Rosling A."/>
        </authorList>
    </citation>
    <scope>NUCLEOTIDE SEQUENCE</scope>
    <source>
        <strain evidence="1">CL356</strain>
    </source>
</reference>
<organism evidence="1 2">
    <name type="scientific">Acaulospora colombiana</name>
    <dbReference type="NCBI Taxonomy" id="27376"/>
    <lineage>
        <taxon>Eukaryota</taxon>
        <taxon>Fungi</taxon>
        <taxon>Fungi incertae sedis</taxon>
        <taxon>Mucoromycota</taxon>
        <taxon>Glomeromycotina</taxon>
        <taxon>Glomeromycetes</taxon>
        <taxon>Diversisporales</taxon>
        <taxon>Acaulosporaceae</taxon>
        <taxon>Acaulospora</taxon>
    </lineage>
</organism>
<evidence type="ECO:0000313" key="1">
    <source>
        <dbReference type="EMBL" id="CAG8518560.1"/>
    </source>
</evidence>
<name>A0ACA9LAS3_9GLOM</name>
<comment type="caution">
    <text evidence="1">The sequence shown here is derived from an EMBL/GenBank/DDBJ whole genome shotgun (WGS) entry which is preliminary data.</text>
</comment>
<protein>
    <submittedName>
        <fullName evidence="1">5980_t:CDS:1</fullName>
    </submittedName>
</protein>
<dbReference type="EMBL" id="CAJVPT010005275">
    <property type="protein sequence ID" value="CAG8518560.1"/>
    <property type="molecule type" value="Genomic_DNA"/>
</dbReference>
<proteinExistence type="predicted"/>
<evidence type="ECO:0000313" key="2">
    <source>
        <dbReference type="Proteomes" id="UP000789525"/>
    </source>
</evidence>
<accession>A0ACA9LAS3</accession>
<sequence length="105" mass="12615">MTISFGARGKPWKYHKKATKRSQLSRGLRKSWGERLNERKEKEVTKQLEQELRNEVEAEKARKREATLKRRQALEEKERQEKLAALFSAKKLKRLQNRKRKAIKK</sequence>
<keyword evidence="2" id="KW-1185">Reference proteome</keyword>